<comment type="similarity">
    <text evidence="2">Belongs to the UPF0702 family.</text>
</comment>
<reference evidence="9" key="1">
    <citation type="journal article" date="2019" name="Int. J. Syst. Evol. Microbiol.">
        <title>The Global Catalogue of Microorganisms (GCM) 10K type strain sequencing project: providing services to taxonomists for standard genome sequencing and annotation.</title>
        <authorList>
            <consortium name="The Broad Institute Genomics Platform"/>
            <consortium name="The Broad Institute Genome Sequencing Center for Infectious Disease"/>
            <person name="Wu L."/>
            <person name="Ma J."/>
        </authorList>
    </citation>
    <scope>NUCLEOTIDE SEQUENCE [LARGE SCALE GENOMIC DNA]</scope>
    <source>
        <strain evidence="9">JCM 17225</strain>
    </source>
</reference>
<dbReference type="RefSeq" id="WP_345051166.1">
    <property type="nucleotide sequence ID" value="NZ_BAABDK010000010.1"/>
</dbReference>
<keyword evidence="5" id="KW-1133">Transmembrane helix</keyword>
<accession>A0ABP7TME8</accession>
<keyword evidence="4" id="KW-0812">Transmembrane</keyword>
<dbReference type="Gene3D" id="3.30.240.20">
    <property type="entry name" value="bsu07140 like domains"/>
    <property type="match status" value="1"/>
</dbReference>
<dbReference type="InterPro" id="IPR007353">
    <property type="entry name" value="DUF421"/>
</dbReference>
<comment type="subcellular location">
    <subcellularLocation>
        <location evidence="1">Cell membrane</location>
        <topology evidence="1">Multi-pass membrane protein</topology>
    </subcellularLocation>
</comment>
<keyword evidence="9" id="KW-1185">Reference proteome</keyword>
<feature type="domain" description="YetF C-terminal" evidence="7">
    <location>
        <begin position="76"/>
        <end position="145"/>
    </location>
</feature>
<evidence type="ECO:0000256" key="1">
    <source>
        <dbReference type="ARBA" id="ARBA00004651"/>
    </source>
</evidence>
<sequence>MMVRAALVLFAGLVLLRISGKRSFGTSAAFDVVVKIMLGAVLSRAATAASPFWGTLLAGFILMGLHRLLAWASFRSHFVSQLVKGEGAVLAEHGQVNAEMLRRHNITHQDQLEGLREGGNIAAAEEAQAVRLERNSSISVVKKQSE</sequence>
<dbReference type="EMBL" id="BAABDK010000010">
    <property type="protein sequence ID" value="GAA4028314.1"/>
    <property type="molecule type" value="Genomic_DNA"/>
</dbReference>
<evidence type="ECO:0000256" key="3">
    <source>
        <dbReference type="ARBA" id="ARBA00022475"/>
    </source>
</evidence>
<evidence type="ECO:0000256" key="6">
    <source>
        <dbReference type="ARBA" id="ARBA00023136"/>
    </source>
</evidence>
<evidence type="ECO:0000256" key="5">
    <source>
        <dbReference type="ARBA" id="ARBA00022989"/>
    </source>
</evidence>
<comment type="caution">
    <text evidence="8">The sequence shown here is derived from an EMBL/GenBank/DDBJ whole genome shotgun (WGS) entry which is preliminary data.</text>
</comment>
<proteinExistence type="inferred from homology"/>
<evidence type="ECO:0000259" key="7">
    <source>
        <dbReference type="Pfam" id="PF04239"/>
    </source>
</evidence>
<name>A0ABP7TME8_9BACT</name>
<dbReference type="Pfam" id="PF04239">
    <property type="entry name" value="DUF421"/>
    <property type="match status" value="1"/>
</dbReference>
<organism evidence="8 9">
    <name type="scientific">Hymenobacter glaciei</name>
    <dbReference type="NCBI Taxonomy" id="877209"/>
    <lineage>
        <taxon>Bacteria</taxon>
        <taxon>Pseudomonadati</taxon>
        <taxon>Bacteroidota</taxon>
        <taxon>Cytophagia</taxon>
        <taxon>Cytophagales</taxon>
        <taxon>Hymenobacteraceae</taxon>
        <taxon>Hymenobacter</taxon>
    </lineage>
</organism>
<gene>
    <name evidence="8" type="ORF">GCM10022409_10520</name>
</gene>
<dbReference type="PANTHER" id="PTHR34582">
    <property type="entry name" value="UPF0702 TRANSMEMBRANE PROTEIN YCAP"/>
    <property type="match status" value="1"/>
</dbReference>
<dbReference type="PANTHER" id="PTHR34582:SF6">
    <property type="entry name" value="UPF0702 TRANSMEMBRANE PROTEIN YCAP"/>
    <property type="match status" value="1"/>
</dbReference>
<keyword evidence="6" id="KW-0472">Membrane</keyword>
<evidence type="ECO:0000313" key="8">
    <source>
        <dbReference type="EMBL" id="GAA4028314.1"/>
    </source>
</evidence>
<dbReference type="Proteomes" id="UP001501469">
    <property type="component" value="Unassembled WGS sequence"/>
</dbReference>
<evidence type="ECO:0000256" key="2">
    <source>
        <dbReference type="ARBA" id="ARBA00006448"/>
    </source>
</evidence>
<protein>
    <submittedName>
        <fullName evidence="8">DUF421 domain-containing protein</fullName>
    </submittedName>
</protein>
<dbReference type="InterPro" id="IPR023090">
    <property type="entry name" value="UPF0702_alpha/beta_dom_sf"/>
</dbReference>
<evidence type="ECO:0000313" key="9">
    <source>
        <dbReference type="Proteomes" id="UP001501469"/>
    </source>
</evidence>
<keyword evidence="3" id="KW-1003">Cell membrane</keyword>
<evidence type="ECO:0000256" key="4">
    <source>
        <dbReference type="ARBA" id="ARBA00022692"/>
    </source>
</evidence>